<evidence type="ECO:0000313" key="2">
    <source>
        <dbReference type="Proteomes" id="UP000316714"/>
    </source>
</evidence>
<keyword evidence="2" id="KW-1185">Reference proteome</keyword>
<protein>
    <recommendedName>
        <fullName evidence="3">ParB/Sulfiredoxin domain-containing protein</fullName>
    </recommendedName>
</protein>
<proteinExistence type="predicted"/>
<dbReference type="OrthoDB" id="9800801at2"/>
<dbReference type="EMBL" id="SIHJ01000001">
    <property type="protein sequence ID" value="TWT35330.1"/>
    <property type="molecule type" value="Genomic_DNA"/>
</dbReference>
<organism evidence="1 2">
    <name type="scientific">Posidoniimonas corsicana</name>
    <dbReference type="NCBI Taxonomy" id="1938618"/>
    <lineage>
        <taxon>Bacteria</taxon>
        <taxon>Pseudomonadati</taxon>
        <taxon>Planctomycetota</taxon>
        <taxon>Planctomycetia</taxon>
        <taxon>Pirellulales</taxon>
        <taxon>Lacipirellulaceae</taxon>
        <taxon>Posidoniimonas</taxon>
    </lineage>
</organism>
<dbReference type="RefSeq" id="WP_146561417.1">
    <property type="nucleotide sequence ID" value="NZ_SIHJ01000001.1"/>
</dbReference>
<reference evidence="1 2" key="1">
    <citation type="submission" date="2019-02" db="EMBL/GenBank/DDBJ databases">
        <title>Deep-cultivation of Planctomycetes and their phenomic and genomic characterization uncovers novel biology.</title>
        <authorList>
            <person name="Wiegand S."/>
            <person name="Jogler M."/>
            <person name="Boedeker C."/>
            <person name="Pinto D."/>
            <person name="Vollmers J."/>
            <person name="Rivas-Marin E."/>
            <person name="Kohn T."/>
            <person name="Peeters S.H."/>
            <person name="Heuer A."/>
            <person name="Rast P."/>
            <person name="Oberbeckmann S."/>
            <person name="Bunk B."/>
            <person name="Jeske O."/>
            <person name="Meyerdierks A."/>
            <person name="Storesund J.E."/>
            <person name="Kallscheuer N."/>
            <person name="Luecker S."/>
            <person name="Lage O.M."/>
            <person name="Pohl T."/>
            <person name="Merkel B.J."/>
            <person name="Hornburger P."/>
            <person name="Mueller R.-W."/>
            <person name="Bruemmer F."/>
            <person name="Labrenz M."/>
            <person name="Spormann A.M."/>
            <person name="Op Den Camp H."/>
            <person name="Overmann J."/>
            <person name="Amann R."/>
            <person name="Jetten M.S.M."/>
            <person name="Mascher T."/>
            <person name="Medema M.H."/>
            <person name="Devos D.P."/>
            <person name="Kaster A.-K."/>
            <person name="Ovreas L."/>
            <person name="Rohde M."/>
            <person name="Galperin M.Y."/>
            <person name="Jogler C."/>
        </authorList>
    </citation>
    <scope>NUCLEOTIDE SEQUENCE [LARGE SCALE GENOMIC DNA]</scope>
    <source>
        <strain evidence="1 2">KOR34</strain>
    </source>
</reference>
<name>A0A5C5VBE3_9BACT</name>
<sequence>MAKKKVSRKKAASKPAAAPAAFVLDDTADLQADAANPRSISDEGAAGLRSSLKRFGDLSGIVYNRRTGELVCGHQRMSQIRAEYGDQPIEVLDAEAELGIIRVDATHAFTVRVVDWSKGKQRTANVAANNQKTQGRFTEDLSQFLFEVEPEATEELGSAWDELLLVDLVDVGLEDPKNVGVAETYQVVVDCDDEDQQREVHELLSKKGWRCRVLTV</sequence>
<evidence type="ECO:0008006" key="3">
    <source>
        <dbReference type="Google" id="ProtNLM"/>
    </source>
</evidence>
<accession>A0A5C5VBE3</accession>
<dbReference type="AlphaFoldDB" id="A0A5C5VBE3"/>
<evidence type="ECO:0000313" key="1">
    <source>
        <dbReference type="EMBL" id="TWT35330.1"/>
    </source>
</evidence>
<comment type="caution">
    <text evidence="1">The sequence shown here is derived from an EMBL/GenBank/DDBJ whole genome shotgun (WGS) entry which is preliminary data.</text>
</comment>
<dbReference type="Proteomes" id="UP000316714">
    <property type="component" value="Unassembled WGS sequence"/>
</dbReference>
<gene>
    <name evidence="1" type="ORF">KOR34_02200</name>
</gene>